<geneLocation type="plasmid" evidence="1">
    <name>pDCPR1</name>
</geneLocation>
<evidence type="ECO:0000313" key="1">
    <source>
        <dbReference type="EMBL" id="AID37288.1"/>
    </source>
</evidence>
<reference evidence="1" key="1">
    <citation type="journal article" date="2014" name="Antimicrob. Agents Chemother.">
        <title>A blaVIM-2 Plasmid Disseminating in Extensively Drug-Resistant Clinical Pseudomonas aeruginosa and Serratia marcescens Isolates.</title>
        <authorList>
            <person name="Vilacoba E."/>
            <person name="Quiroga C."/>
            <person name="Pistorio M."/>
            <person name="Famiglietti A."/>
            <person name="Rodriguez H."/>
            <person name="Kovensky J."/>
            <person name="Deraspe M."/>
            <person name="Raymond F."/>
            <person name="Roy P.H."/>
            <person name="Centron D."/>
        </authorList>
    </citation>
    <scope>NUCLEOTIDE SEQUENCE</scope>
    <source>
        <strain evidence="1">Sm68313</strain>
        <plasmid evidence="1">pDCPR1</plasmid>
    </source>
</reference>
<name>A0A096XNU4_SERMA</name>
<proteinExistence type="predicted"/>
<keyword evidence="1" id="KW-0614">Plasmid</keyword>
<dbReference type="CDD" id="cd21631">
    <property type="entry name" value="RHH_CopG_NikR-like"/>
    <property type="match status" value="1"/>
</dbReference>
<dbReference type="EMBL" id="KJ577613">
    <property type="protein sequence ID" value="AID37288.1"/>
    <property type="molecule type" value="Genomic_DNA"/>
</dbReference>
<dbReference type="RefSeq" id="WP_172685720.1">
    <property type="nucleotide sequence ID" value="NZ_KJ577613.1"/>
</dbReference>
<protein>
    <recommendedName>
        <fullName evidence="2">Ribbon-helix-helix protein CopG domain-containing protein</fullName>
    </recommendedName>
</protein>
<gene>
    <name evidence="1" type="ORF">pDCPR1_21</name>
</gene>
<dbReference type="AlphaFoldDB" id="A0A096XNU4"/>
<dbReference type="GO" id="GO:0006355">
    <property type="term" value="P:regulation of DNA-templated transcription"/>
    <property type="evidence" value="ECO:0007669"/>
    <property type="project" value="InterPro"/>
</dbReference>
<sequence length="72" mass="8038">MTVHAQTIMATKVDDRIKRRFDAAMRARGTNTSAVLRKAVMQYLSELDAGIEHPQFKLELDGPEAGEKTPSH</sequence>
<evidence type="ECO:0008006" key="2">
    <source>
        <dbReference type="Google" id="ProtNLM"/>
    </source>
</evidence>
<accession>A0A096XNU4</accession>
<organism evidence="1">
    <name type="scientific">Serratia marcescens</name>
    <dbReference type="NCBI Taxonomy" id="615"/>
    <lineage>
        <taxon>Bacteria</taxon>
        <taxon>Pseudomonadati</taxon>
        <taxon>Pseudomonadota</taxon>
        <taxon>Gammaproteobacteria</taxon>
        <taxon>Enterobacterales</taxon>
        <taxon>Yersiniaceae</taxon>
        <taxon>Serratia</taxon>
    </lineage>
</organism>